<dbReference type="Proteomes" id="UP000032431">
    <property type="component" value="Chromosome I"/>
</dbReference>
<dbReference type="STRING" id="29343.CCDG5_0798"/>
<dbReference type="GO" id="GO:0009307">
    <property type="term" value="P:DNA restriction-modification system"/>
    <property type="evidence" value="ECO:0007669"/>
    <property type="project" value="InterPro"/>
</dbReference>
<proteinExistence type="predicted"/>
<dbReference type="SUPFAM" id="SSF52980">
    <property type="entry name" value="Restriction endonuclease-like"/>
    <property type="match status" value="1"/>
</dbReference>
<dbReference type="GO" id="GO:0004519">
    <property type="term" value="F:endonuclease activity"/>
    <property type="evidence" value="ECO:0007669"/>
    <property type="project" value="InterPro"/>
</dbReference>
<dbReference type="EMBL" id="LM995447">
    <property type="protein sequence ID" value="CDZ23927.1"/>
    <property type="molecule type" value="Genomic_DNA"/>
</dbReference>
<organism evidence="2 3">
    <name type="scientific">[Clostridium] cellulosi</name>
    <dbReference type="NCBI Taxonomy" id="29343"/>
    <lineage>
        <taxon>Bacteria</taxon>
        <taxon>Bacillati</taxon>
        <taxon>Bacillota</taxon>
        <taxon>Clostridia</taxon>
        <taxon>Eubacteriales</taxon>
        <taxon>Oscillospiraceae</taxon>
        <taxon>Oscillospiraceae incertae sedis</taxon>
    </lineage>
</organism>
<gene>
    <name evidence="2" type="ORF">CCDG5_0798</name>
</gene>
<dbReference type="AlphaFoldDB" id="A0A078KN40"/>
<keyword evidence="3" id="KW-1185">Reference proteome</keyword>
<protein>
    <recommendedName>
        <fullName evidence="1">Restriction endonuclease type IV Mrr domain-containing protein</fullName>
    </recommendedName>
</protein>
<dbReference type="KEGG" id="ccel:CCDG5_0798"/>
<dbReference type="GO" id="GO:0003677">
    <property type="term" value="F:DNA binding"/>
    <property type="evidence" value="ECO:0007669"/>
    <property type="project" value="InterPro"/>
</dbReference>
<dbReference type="HOGENOM" id="CLU_599506_0_0_9"/>
<evidence type="ECO:0000259" key="1">
    <source>
        <dbReference type="Pfam" id="PF04471"/>
    </source>
</evidence>
<dbReference type="PATRIC" id="fig|29343.3.peg.841"/>
<name>A0A078KN40_9FIRM</name>
<dbReference type="OrthoDB" id="9800801at2"/>
<accession>A0A078KN40</accession>
<dbReference type="InterPro" id="IPR007560">
    <property type="entry name" value="Restrct_endonuc_IV_Mrr"/>
</dbReference>
<evidence type="ECO:0000313" key="2">
    <source>
        <dbReference type="EMBL" id="CDZ23927.1"/>
    </source>
</evidence>
<evidence type="ECO:0000313" key="3">
    <source>
        <dbReference type="Proteomes" id="UP000032431"/>
    </source>
</evidence>
<reference evidence="3" key="1">
    <citation type="submission" date="2014-07" db="EMBL/GenBank/DDBJ databases">
        <authorList>
            <person name="Wibberg D."/>
        </authorList>
    </citation>
    <scope>NUCLEOTIDE SEQUENCE [LARGE SCALE GENOMIC DNA]</scope>
    <source>
        <strain evidence="3">DG5</strain>
    </source>
</reference>
<dbReference type="Pfam" id="PF04471">
    <property type="entry name" value="Mrr_cat"/>
    <property type="match status" value="1"/>
</dbReference>
<sequence length="456" mass="50727">MSKHSDLPFGSEFSPSQIDLAELLELCVKHSGNLRELEESILNTYFLHHGNGNIDNQRKLAMNCRLGLKSYGIIDENANLTEFGKLLVSVKENPEQLYKTLARHILLNLNGMAFIQCIRDMTVAGENINLTSLRTNLAERGIHFPSGGKHPSIMRLWLEKAGVFVGSRWQIDEEKLQEVLGINPDEMDVLAKLTPTQKAFLLALANTGITEPQPANQIAKLAEATYGVTFPEKSLPKEVLKNLVDAGYITISKTTGGRGAKPFDVTPTDKLIGEIVVPLLEQLKKQTDPKLVELLRRPIKEIISELNSKDRYISGLALEALAFKLMRLLGMDYLATRLRAQATGGAEVDLLFESARLVYSRWQIQCKNTARVALDDVAKEVGLTHFLKSNVIVIISTGKIGQEARKYANKIMNDSNLCIVMVDEKDLDGIVTNPSHIVDVFNREAKLAMSLKKLEL</sequence>
<dbReference type="InterPro" id="IPR011335">
    <property type="entry name" value="Restrct_endonuc-II-like"/>
</dbReference>
<feature type="domain" description="Restriction endonuclease type IV Mrr" evidence="1">
    <location>
        <begin position="313"/>
        <end position="427"/>
    </location>
</feature>